<organism evidence="1">
    <name type="scientific">Brassica campestris</name>
    <name type="common">Field mustard</name>
    <dbReference type="NCBI Taxonomy" id="3711"/>
    <lineage>
        <taxon>Eukaryota</taxon>
        <taxon>Viridiplantae</taxon>
        <taxon>Streptophyta</taxon>
        <taxon>Embryophyta</taxon>
        <taxon>Tracheophyta</taxon>
        <taxon>Spermatophyta</taxon>
        <taxon>Magnoliopsida</taxon>
        <taxon>eudicotyledons</taxon>
        <taxon>Gunneridae</taxon>
        <taxon>Pentapetalae</taxon>
        <taxon>rosids</taxon>
        <taxon>malvids</taxon>
        <taxon>Brassicales</taxon>
        <taxon>Brassicaceae</taxon>
        <taxon>Brassiceae</taxon>
        <taxon>Brassica</taxon>
    </lineage>
</organism>
<proteinExistence type="predicted"/>
<protein>
    <submittedName>
        <fullName evidence="1">Uncharacterized protein</fullName>
    </submittedName>
</protein>
<gene>
    <name evidence="1" type="ORF">BRAA03T13415Z</name>
</gene>
<evidence type="ECO:0000313" key="1">
    <source>
        <dbReference type="EMBL" id="VDC82197.1"/>
    </source>
</evidence>
<accession>A0A3P5ZPI1</accession>
<reference evidence="1" key="1">
    <citation type="submission" date="2018-11" db="EMBL/GenBank/DDBJ databases">
        <authorList>
            <consortium name="Genoscope - CEA"/>
            <person name="William W."/>
        </authorList>
    </citation>
    <scope>NUCLEOTIDE SEQUENCE</scope>
</reference>
<dbReference type="AlphaFoldDB" id="A0A3P5ZPI1"/>
<sequence length="58" mass="6237">MPAELLRASLRHASDGQRNYLFNFGCKPSAVSESVAHARGGQINSGSARGFFKKKGEV</sequence>
<dbReference type="EMBL" id="LR031572">
    <property type="protein sequence ID" value="VDC82197.1"/>
    <property type="molecule type" value="Genomic_DNA"/>
</dbReference>
<name>A0A3P5ZPI1_BRACM</name>